<evidence type="ECO:0000313" key="3">
    <source>
        <dbReference type="Proteomes" id="UP001568698"/>
    </source>
</evidence>
<dbReference type="InterPro" id="IPR035992">
    <property type="entry name" value="Ricin_B-like_lectins"/>
</dbReference>
<comment type="caution">
    <text evidence="2">The sequence shown here is derived from an EMBL/GenBank/DDBJ whole genome shotgun (WGS) entry which is preliminary data.</text>
</comment>
<dbReference type="Proteomes" id="UP001568698">
    <property type="component" value="Unassembled WGS sequence"/>
</dbReference>
<feature type="compositionally biased region" description="Polar residues" evidence="1">
    <location>
        <begin position="269"/>
        <end position="278"/>
    </location>
</feature>
<organism evidence="2 3">
    <name type="scientific">Pseudodesulfovibrio karagichevae</name>
    <dbReference type="NCBI Taxonomy" id="3239305"/>
    <lineage>
        <taxon>Bacteria</taxon>
        <taxon>Pseudomonadati</taxon>
        <taxon>Thermodesulfobacteriota</taxon>
        <taxon>Desulfovibrionia</taxon>
        <taxon>Desulfovibrionales</taxon>
        <taxon>Desulfovibrionaceae</taxon>
    </lineage>
</organism>
<keyword evidence="3" id="KW-1185">Reference proteome</keyword>
<dbReference type="SUPFAM" id="SSF50370">
    <property type="entry name" value="Ricin B-like lectins"/>
    <property type="match status" value="1"/>
</dbReference>
<dbReference type="SUPFAM" id="SSF56973">
    <property type="entry name" value="Aerolisin/ETX pore-forming domain"/>
    <property type="match status" value="1"/>
</dbReference>
<dbReference type="CDD" id="cd00161">
    <property type="entry name" value="beta-trefoil_Ricin-like"/>
    <property type="match status" value="1"/>
</dbReference>
<evidence type="ECO:0000313" key="2">
    <source>
        <dbReference type="EMBL" id="MEZ7196678.1"/>
    </source>
</evidence>
<reference evidence="2 3" key="1">
    <citation type="submission" date="2024-08" db="EMBL/GenBank/DDBJ databases">
        <title>Sulfate-reducing bacteria isolated from formation water of the oil field in Kazakhstan and description of Pseudodesulfovibrio sp.</title>
        <authorList>
            <person name="Bidzhieva S.K."/>
            <person name="Tourova T.P."/>
            <person name="Grouzdev D.S."/>
            <person name="Beletsky A.V."/>
            <person name="Sokolova D.S."/>
            <person name="Samigullina S.R."/>
            <person name="Poltaraus A.B."/>
            <person name="Avtukh A.N."/>
            <person name="Tereshina V.M."/>
            <person name="Zhaparov N.S."/>
            <person name="Mardanov A.V."/>
            <person name="Nazina T.N."/>
        </authorList>
    </citation>
    <scope>NUCLEOTIDE SEQUENCE [LARGE SCALE GENOMIC DNA]</scope>
    <source>
        <strain evidence="2 3">9FUS</strain>
    </source>
</reference>
<evidence type="ECO:0000256" key="1">
    <source>
        <dbReference type="SAM" id="MobiDB-lite"/>
    </source>
</evidence>
<gene>
    <name evidence="2" type="ORF">AB6M95_07965</name>
</gene>
<sequence length="348" mass="38361">MSDKTPMYFYIKSAVYSDYAIVAGDKADNHVYFQKPDGRENAQWCFKDVGNGTYTICDKLHQRCLAAGESADNHLYHQSDTNRLMAKWEAAIKELDGLRGLALIDCFHHFTIASPIKNDGHVYHQDLNNDKLLQHPYQGDTPIHRECMIWELEPVAPVAEGLDIPNCYACFAGKTEVKVGTPVYGTPSEIFGAEQTVDNSSAISGTSTVELKDSLTISSTIEFSEAVSKSQAEDIAWNAGLALGLSGDTFKGKASGGYSHTTKQEKSFSQETSTSHTLSETREYSTKGDFNFGAHSAFRVRLAVTLRPVTVPFTVSITLPLAQGKTLSHTIQGTYKAQEFMKTDMKIE</sequence>
<dbReference type="EMBL" id="JBGLYH010000017">
    <property type="protein sequence ID" value="MEZ7196678.1"/>
    <property type="molecule type" value="Genomic_DNA"/>
</dbReference>
<feature type="region of interest" description="Disordered" evidence="1">
    <location>
        <begin position="254"/>
        <end position="281"/>
    </location>
</feature>
<accession>A0ABV4K4B0</accession>
<dbReference type="RefSeq" id="WP_371386203.1">
    <property type="nucleotide sequence ID" value="NZ_JBGLYH010000017.1"/>
</dbReference>
<dbReference type="Gene3D" id="2.170.15.10">
    <property type="entry name" value="Proaerolysin, chain A, domain 3"/>
    <property type="match status" value="1"/>
</dbReference>
<dbReference type="Gene3D" id="2.80.10.50">
    <property type="match status" value="1"/>
</dbReference>
<name>A0ABV4K4B0_9BACT</name>
<protein>
    <submittedName>
        <fullName evidence="2">Uncharacterized protein</fullName>
    </submittedName>
</protein>
<proteinExistence type="predicted"/>